<sequence>MEKQRKYELTKEDLETLIFLAANRICDQKKTSEEKEIEICGYAAEITRELIDHLTGENPFDQEQMELVDAVLHKNTTIIIGIQR</sequence>
<accession>A0A8S5UPQ2</accession>
<name>A0A8S5UPQ2_9CAUD</name>
<dbReference type="EMBL" id="BK016115">
    <property type="protein sequence ID" value="DAF96472.1"/>
    <property type="molecule type" value="Genomic_DNA"/>
</dbReference>
<protein>
    <submittedName>
        <fullName evidence="1">Uncharacterized protein</fullName>
    </submittedName>
</protein>
<proteinExistence type="predicted"/>
<organism evidence="1">
    <name type="scientific">Siphoviridae sp. ct5FX1</name>
    <dbReference type="NCBI Taxonomy" id="2825335"/>
    <lineage>
        <taxon>Viruses</taxon>
        <taxon>Duplodnaviria</taxon>
        <taxon>Heunggongvirae</taxon>
        <taxon>Uroviricota</taxon>
        <taxon>Caudoviricetes</taxon>
    </lineage>
</organism>
<evidence type="ECO:0000313" key="1">
    <source>
        <dbReference type="EMBL" id="DAF96472.1"/>
    </source>
</evidence>
<reference evidence="1" key="1">
    <citation type="journal article" date="2021" name="Proc. Natl. Acad. Sci. U.S.A.">
        <title>A Catalog of Tens of Thousands of Viruses from Human Metagenomes Reveals Hidden Associations with Chronic Diseases.</title>
        <authorList>
            <person name="Tisza M.J."/>
            <person name="Buck C.B."/>
        </authorList>
    </citation>
    <scope>NUCLEOTIDE SEQUENCE</scope>
    <source>
        <strain evidence="1">Ct5FX1</strain>
    </source>
</reference>